<evidence type="ECO:0008006" key="4">
    <source>
        <dbReference type="Google" id="ProtNLM"/>
    </source>
</evidence>
<dbReference type="Proteomes" id="UP000013911">
    <property type="component" value="Unassembled WGS sequence"/>
</dbReference>
<name>R7ZDX2_LYSSH</name>
<dbReference type="eggNOG" id="COG4841">
    <property type="taxonomic scope" value="Bacteria"/>
</dbReference>
<dbReference type="EMBL" id="AQPX01000018">
    <property type="protein sequence ID" value="EON72332.1"/>
    <property type="molecule type" value="Genomic_DNA"/>
</dbReference>
<comment type="similarity">
    <text evidence="1">Belongs to the HesB/IscA family.</text>
</comment>
<reference evidence="2 3" key="1">
    <citation type="submission" date="2013-04" db="EMBL/GenBank/DDBJ databases">
        <title>Draft genome of the heavy metal tolerant bacterium Lysinibacillus sphaericus strain OT4b.31.</title>
        <authorList>
            <person name="Pena-Montenegro T.D."/>
            <person name="Dussan J."/>
        </authorList>
    </citation>
    <scope>NUCLEOTIDE SEQUENCE [LARGE SCALE GENOMIC DNA]</scope>
    <source>
        <strain evidence="2 3">OT4b.31</strain>
    </source>
</reference>
<accession>R7ZDX2</accession>
<gene>
    <name evidence="2" type="ORF">H131_12193</name>
</gene>
<proteinExistence type="inferred from homology"/>
<comment type="caution">
    <text evidence="2">The sequence shown here is derived from an EMBL/GenBank/DDBJ whole genome shotgun (WGS) entry which is preliminary data.</text>
</comment>
<dbReference type="AlphaFoldDB" id="R7ZDX2"/>
<dbReference type="SUPFAM" id="SSF89360">
    <property type="entry name" value="HesB-like domain"/>
    <property type="match status" value="1"/>
</dbReference>
<protein>
    <recommendedName>
        <fullName evidence="4">FeS cluster biogenesis domain-containing protein</fullName>
    </recommendedName>
</protein>
<dbReference type="InterPro" id="IPR008326">
    <property type="entry name" value="PdhI-like"/>
</dbReference>
<dbReference type="InterPro" id="IPR035903">
    <property type="entry name" value="HesB-like_dom_sf"/>
</dbReference>
<dbReference type="PIRSF" id="PIRSF034852">
    <property type="entry name" value="UCP034852"/>
    <property type="match status" value="1"/>
</dbReference>
<dbReference type="HOGENOM" id="CLU_163967_2_1_9"/>
<organism evidence="2 3">
    <name type="scientific">Lysinibacillus sphaericus OT4b.31</name>
    <dbReference type="NCBI Taxonomy" id="1285586"/>
    <lineage>
        <taxon>Bacteria</taxon>
        <taxon>Bacillati</taxon>
        <taxon>Bacillota</taxon>
        <taxon>Bacilli</taxon>
        <taxon>Bacillales</taxon>
        <taxon>Bacillaceae</taxon>
        <taxon>Lysinibacillus</taxon>
    </lineage>
</organism>
<sequence length="105" mass="12357">MALTRKGYIMNITLTDNALQWFKREMEVETGDTIRFYARYGGSSPFHEGFSLGMTREEPIEVGVQSVIEGITYYIDEKDLWFFNDHNLHVDIDPTMDELKYDYTK</sequence>
<evidence type="ECO:0000313" key="2">
    <source>
        <dbReference type="EMBL" id="EON72332.1"/>
    </source>
</evidence>
<dbReference type="PATRIC" id="fig|1285586.5.peg.2483"/>
<evidence type="ECO:0000313" key="3">
    <source>
        <dbReference type="Proteomes" id="UP000013911"/>
    </source>
</evidence>
<evidence type="ECO:0000256" key="1">
    <source>
        <dbReference type="ARBA" id="ARBA00006718"/>
    </source>
</evidence>